<dbReference type="InterPro" id="IPR055642">
    <property type="entry name" value="DUF7218"/>
</dbReference>
<evidence type="ECO:0000313" key="3">
    <source>
        <dbReference type="Proteomes" id="UP000198703"/>
    </source>
</evidence>
<dbReference type="Pfam" id="PF23855">
    <property type="entry name" value="DUF7218"/>
    <property type="match status" value="1"/>
</dbReference>
<evidence type="ECO:0000313" key="2">
    <source>
        <dbReference type="EMBL" id="SDZ98903.1"/>
    </source>
</evidence>
<reference evidence="2 3" key="1">
    <citation type="submission" date="2016-10" db="EMBL/GenBank/DDBJ databases">
        <authorList>
            <person name="de Groot N.N."/>
        </authorList>
    </citation>
    <scope>NUCLEOTIDE SEQUENCE [LARGE SCALE GENOMIC DNA]</scope>
    <source>
        <strain evidence="2 3">DSM 15345</strain>
    </source>
</reference>
<gene>
    <name evidence="2" type="ORF">SAMN05444370_102430</name>
</gene>
<dbReference type="EMBL" id="FNQM01000002">
    <property type="protein sequence ID" value="SDZ98903.1"/>
    <property type="molecule type" value="Genomic_DNA"/>
</dbReference>
<feature type="compositionally biased region" description="Basic and acidic residues" evidence="1">
    <location>
        <begin position="36"/>
        <end position="47"/>
    </location>
</feature>
<evidence type="ECO:0000256" key="1">
    <source>
        <dbReference type="SAM" id="MobiDB-lite"/>
    </source>
</evidence>
<dbReference type="Proteomes" id="UP000198703">
    <property type="component" value="Unassembled WGS sequence"/>
</dbReference>
<organism evidence="2 3">
    <name type="scientific">Rubrimonas cliftonensis</name>
    <dbReference type="NCBI Taxonomy" id="89524"/>
    <lineage>
        <taxon>Bacteria</taxon>
        <taxon>Pseudomonadati</taxon>
        <taxon>Pseudomonadota</taxon>
        <taxon>Alphaproteobacteria</taxon>
        <taxon>Rhodobacterales</taxon>
        <taxon>Paracoccaceae</taxon>
        <taxon>Rubrimonas</taxon>
    </lineage>
</organism>
<proteinExistence type="predicted"/>
<dbReference type="RefSeq" id="WP_093249483.1">
    <property type="nucleotide sequence ID" value="NZ_FNQM01000002.1"/>
</dbReference>
<evidence type="ECO:0008006" key="4">
    <source>
        <dbReference type="Google" id="ProtNLM"/>
    </source>
</evidence>
<name>A0A1H3XHW1_9RHOB</name>
<dbReference type="STRING" id="89524.SAMN05444370_102430"/>
<keyword evidence="3" id="KW-1185">Reference proteome</keyword>
<feature type="compositionally biased region" description="Basic and acidic residues" evidence="1">
    <location>
        <begin position="1"/>
        <end position="29"/>
    </location>
</feature>
<dbReference type="AlphaFoldDB" id="A0A1H3XHW1"/>
<feature type="region of interest" description="Disordered" evidence="1">
    <location>
        <begin position="1"/>
        <end position="53"/>
    </location>
</feature>
<accession>A0A1H3XHW1</accession>
<protein>
    <recommendedName>
        <fullName evidence="4">Rho termination factor, N-terminal domain</fullName>
    </recommendedName>
</protein>
<dbReference type="OrthoDB" id="215254at2"/>
<sequence>MTRDHGPHIKDDETYEALRREGAGKEKAARIANARANDERRRSRKGGETPPYEEWTVDELSRRARDFGVEGRSAMDKAELIAALRAR</sequence>